<dbReference type="PROSITE" id="PS51787">
    <property type="entry name" value="LON_N"/>
    <property type="match status" value="1"/>
</dbReference>
<evidence type="ECO:0000313" key="3">
    <source>
        <dbReference type="Proteomes" id="UP000004367"/>
    </source>
</evidence>
<dbReference type="InterPro" id="IPR015947">
    <property type="entry name" value="PUA-like_sf"/>
</dbReference>
<dbReference type="AlphaFoldDB" id="H5UVR8"/>
<dbReference type="PANTHER" id="PTHR46732:SF8">
    <property type="entry name" value="ATP-DEPENDENT PROTEASE LA (LON) DOMAIN PROTEIN"/>
    <property type="match status" value="1"/>
</dbReference>
<evidence type="ECO:0000259" key="1">
    <source>
        <dbReference type="PROSITE" id="PS51787"/>
    </source>
</evidence>
<dbReference type="EMBL" id="BAFE01000094">
    <property type="protein sequence ID" value="GAB49826.1"/>
    <property type="molecule type" value="Genomic_DNA"/>
</dbReference>
<feature type="domain" description="Lon N-terminal" evidence="1">
    <location>
        <begin position="8"/>
        <end position="196"/>
    </location>
</feature>
<keyword evidence="3" id="KW-1185">Reference proteome</keyword>
<dbReference type="SMART" id="SM00464">
    <property type="entry name" value="LON"/>
    <property type="match status" value="1"/>
</dbReference>
<dbReference type="eggNOG" id="COG2802">
    <property type="taxonomic scope" value="Bacteria"/>
</dbReference>
<proteinExistence type="predicted"/>
<dbReference type="PANTHER" id="PTHR46732">
    <property type="entry name" value="ATP-DEPENDENT PROTEASE LA (LON) DOMAIN PROTEIN"/>
    <property type="match status" value="1"/>
</dbReference>
<organism evidence="2 3">
    <name type="scientific">Mobilicoccus pelagius NBRC 104925</name>
    <dbReference type="NCBI Taxonomy" id="1089455"/>
    <lineage>
        <taxon>Bacteria</taxon>
        <taxon>Bacillati</taxon>
        <taxon>Actinomycetota</taxon>
        <taxon>Actinomycetes</taxon>
        <taxon>Micrococcales</taxon>
        <taxon>Dermatophilaceae</taxon>
        <taxon>Mobilicoccus</taxon>
    </lineage>
</organism>
<dbReference type="InterPro" id="IPR003111">
    <property type="entry name" value="Lon_prtase_N"/>
</dbReference>
<dbReference type="InterPro" id="IPR046336">
    <property type="entry name" value="Lon_prtase_N_sf"/>
</dbReference>
<dbReference type="STRING" id="1089455.MOPEL_135_00640"/>
<reference evidence="2 3" key="1">
    <citation type="submission" date="2012-02" db="EMBL/GenBank/DDBJ databases">
        <title>Whole genome shotgun sequence of Mobilicoccus pelagius NBRC 104925.</title>
        <authorList>
            <person name="Yoshida Y."/>
            <person name="Hosoyama A."/>
            <person name="Tsuchikane K."/>
            <person name="Katsumata H."/>
            <person name="Yamazaki S."/>
            <person name="Fujita N."/>
        </authorList>
    </citation>
    <scope>NUCLEOTIDE SEQUENCE [LARGE SCALE GENOMIC DNA]</scope>
    <source>
        <strain evidence="2 3">NBRC 104925</strain>
    </source>
</reference>
<sequence length="218" mass="23635">MDGSVDDMESLPLFPLGSVLLPGVRLPLRVFEPRHLALTAHLERSDDPVFGVVAIRRGREVGAGMPDLYEVGCAARMTALVRHEGHLLLEAVAERRFRIESVHEERAPYLVADVTWADGEQDTAPDDLAWAAREGFQDLLDVVGGRVAGLPEDPSLLAASILDGLGLPLPEQQAVLEAGDAVERLRAIRRLCRREAALAESLGIRSASVTPSARLNQN</sequence>
<name>H5UVR8_9MICO</name>
<gene>
    <name evidence="2" type="ORF">MOPEL_135_00640</name>
</gene>
<protein>
    <recommendedName>
        <fullName evidence="1">Lon N-terminal domain-containing protein</fullName>
    </recommendedName>
</protein>
<dbReference type="Pfam" id="PF02190">
    <property type="entry name" value="LON_substr_bdg"/>
    <property type="match status" value="1"/>
</dbReference>
<evidence type="ECO:0000313" key="2">
    <source>
        <dbReference type="EMBL" id="GAB49826.1"/>
    </source>
</evidence>
<comment type="caution">
    <text evidence="2">The sequence shown here is derived from an EMBL/GenBank/DDBJ whole genome shotgun (WGS) entry which is preliminary data.</text>
</comment>
<dbReference type="Proteomes" id="UP000004367">
    <property type="component" value="Unassembled WGS sequence"/>
</dbReference>
<accession>H5UVR8</accession>
<dbReference type="SUPFAM" id="SSF88697">
    <property type="entry name" value="PUA domain-like"/>
    <property type="match status" value="1"/>
</dbReference>
<dbReference type="Gene3D" id="2.30.130.40">
    <property type="entry name" value="LON domain-like"/>
    <property type="match status" value="1"/>
</dbReference>